<evidence type="ECO:0000256" key="1">
    <source>
        <dbReference type="SAM" id="Phobius"/>
    </source>
</evidence>
<keyword evidence="4" id="KW-1185">Reference proteome</keyword>
<proteinExistence type="predicted"/>
<evidence type="ECO:0000313" key="3">
    <source>
        <dbReference type="EMBL" id="GAA0351443.1"/>
    </source>
</evidence>
<protein>
    <submittedName>
        <fullName evidence="3">Glycerophosphodiester phosphodiesterase</fullName>
    </submittedName>
</protein>
<dbReference type="Gene3D" id="3.20.20.190">
    <property type="entry name" value="Phosphatidylinositol (PI) phosphodiesterase"/>
    <property type="match status" value="1"/>
</dbReference>
<keyword evidence="1" id="KW-1133">Transmembrane helix</keyword>
<dbReference type="Proteomes" id="UP001501166">
    <property type="component" value="Unassembled WGS sequence"/>
</dbReference>
<dbReference type="PROSITE" id="PS51704">
    <property type="entry name" value="GP_PDE"/>
    <property type="match status" value="1"/>
</dbReference>
<evidence type="ECO:0000313" key="4">
    <source>
        <dbReference type="Proteomes" id="UP001501166"/>
    </source>
</evidence>
<dbReference type="PANTHER" id="PTHR46211:SF14">
    <property type="entry name" value="GLYCEROPHOSPHODIESTER PHOSPHODIESTERASE"/>
    <property type="match status" value="1"/>
</dbReference>
<feature type="domain" description="GP-PDE" evidence="2">
    <location>
        <begin position="46"/>
        <end position="301"/>
    </location>
</feature>
<comment type="caution">
    <text evidence="3">The sequence shown here is derived from an EMBL/GenBank/DDBJ whole genome shotgun (WGS) entry which is preliminary data.</text>
</comment>
<dbReference type="RefSeq" id="WP_343752838.1">
    <property type="nucleotide sequence ID" value="NZ_BAAACW010000007.1"/>
</dbReference>
<keyword evidence="1" id="KW-0812">Transmembrane</keyword>
<dbReference type="EMBL" id="BAAACW010000007">
    <property type="protein sequence ID" value="GAA0351443.1"/>
    <property type="molecule type" value="Genomic_DNA"/>
</dbReference>
<sequence>MKDKLIKAAKITGTLFLVIGSIWFALFLFPLTSESEQAYIAGDDETLVIAHRGGLVHAPEGTLEAFRYSDELGADILEYDVHITSDNHLVVIHDSSVDRTTDGSGLVNDLTLEEVQSLDAGYHFQDENGGYTYRNQGVYIPTVDEVFEEFGHTRHLIELKASNHPDRYDDLIHGMWELIEKHGLHEQILIASFDHDINLAFEEVSNGTVAIGAGEQEARQFVIYHKALANLLYRPTAHALQLPMEQEGFNLADWKLIRGANNRGMAVYYWTINDEETMRELIDLNAHGIMTDNPELLISVIQDR</sequence>
<dbReference type="PANTHER" id="PTHR46211">
    <property type="entry name" value="GLYCEROPHOSPHORYL DIESTER PHOSPHODIESTERASE"/>
    <property type="match status" value="1"/>
</dbReference>
<dbReference type="InterPro" id="IPR030395">
    <property type="entry name" value="GP_PDE_dom"/>
</dbReference>
<keyword evidence="1" id="KW-0472">Membrane</keyword>
<dbReference type="CDD" id="cd08561">
    <property type="entry name" value="GDPD_cytoplasmic_ScUgpQ2_like"/>
    <property type="match status" value="1"/>
</dbReference>
<name>A0ABN0WZX9_9LACT</name>
<dbReference type="SUPFAM" id="SSF51695">
    <property type="entry name" value="PLC-like phosphodiesterases"/>
    <property type="match status" value="1"/>
</dbReference>
<dbReference type="InterPro" id="IPR017946">
    <property type="entry name" value="PLC-like_Pdiesterase_TIM-brl"/>
</dbReference>
<dbReference type="Pfam" id="PF03009">
    <property type="entry name" value="GDPD"/>
    <property type="match status" value="1"/>
</dbReference>
<accession>A0ABN0WZX9</accession>
<organism evidence="3 4">
    <name type="scientific">Alkalibacterium iburiense</name>
    <dbReference type="NCBI Taxonomy" id="290589"/>
    <lineage>
        <taxon>Bacteria</taxon>
        <taxon>Bacillati</taxon>
        <taxon>Bacillota</taxon>
        <taxon>Bacilli</taxon>
        <taxon>Lactobacillales</taxon>
        <taxon>Carnobacteriaceae</taxon>
        <taxon>Alkalibacterium</taxon>
    </lineage>
</organism>
<reference evidence="3 4" key="1">
    <citation type="journal article" date="2019" name="Int. J. Syst. Evol. Microbiol.">
        <title>The Global Catalogue of Microorganisms (GCM) 10K type strain sequencing project: providing services to taxonomists for standard genome sequencing and annotation.</title>
        <authorList>
            <consortium name="The Broad Institute Genomics Platform"/>
            <consortium name="The Broad Institute Genome Sequencing Center for Infectious Disease"/>
            <person name="Wu L."/>
            <person name="Ma J."/>
        </authorList>
    </citation>
    <scope>NUCLEOTIDE SEQUENCE [LARGE SCALE GENOMIC DNA]</scope>
    <source>
        <strain evidence="3 4">JCM 12662</strain>
    </source>
</reference>
<feature type="transmembrane region" description="Helical" evidence="1">
    <location>
        <begin position="12"/>
        <end position="31"/>
    </location>
</feature>
<gene>
    <name evidence="3" type="ORF">GCM10008932_00740</name>
</gene>
<evidence type="ECO:0000259" key="2">
    <source>
        <dbReference type="PROSITE" id="PS51704"/>
    </source>
</evidence>